<keyword evidence="2" id="KW-0862">Zinc</keyword>
<feature type="compositionally biased region" description="Basic and acidic residues" evidence="3">
    <location>
        <begin position="245"/>
        <end position="256"/>
    </location>
</feature>
<feature type="domain" description="CCHC-type" evidence="4">
    <location>
        <begin position="409"/>
        <end position="423"/>
    </location>
</feature>
<feature type="domain" description="CCHC-type" evidence="4">
    <location>
        <begin position="362"/>
        <end position="378"/>
    </location>
</feature>
<evidence type="ECO:0000313" key="5">
    <source>
        <dbReference type="EMBL" id="CEL63774.1"/>
    </source>
</evidence>
<feature type="domain" description="CCHC-type" evidence="4">
    <location>
        <begin position="439"/>
        <end position="454"/>
    </location>
</feature>
<name>A0A0B7G3S8_THACB</name>
<dbReference type="AlphaFoldDB" id="A0A0B7G3S8"/>
<feature type="domain" description="CCHC-type" evidence="4">
    <location>
        <begin position="307"/>
        <end position="322"/>
    </location>
</feature>
<keyword evidence="6" id="KW-1185">Reference proteome</keyword>
<dbReference type="GO" id="GO:0006397">
    <property type="term" value="P:mRNA processing"/>
    <property type="evidence" value="ECO:0007669"/>
    <property type="project" value="UniProtKB-KW"/>
</dbReference>
<feature type="domain" description="CCHC-type" evidence="4">
    <location>
        <begin position="331"/>
        <end position="346"/>
    </location>
</feature>
<evidence type="ECO:0000313" key="6">
    <source>
        <dbReference type="Proteomes" id="UP000059188"/>
    </source>
</evidence>
<feature type="compositionally biased region" description="Basic and acidic residues" evidence="3">
    <location>
        <begin position="30"/>
        <end position="40"/>
    </location>
</feature>
<evidence type="ECO:0000259" key="4">
    <source>
        <dbReference type="PROSITE" id="PS50158"/>
    </source>
</evidence>
<dbReference type="InterPro" id="IPR001878">
    <property type="entry name" value="Znf_CCHC"/>
</dbReference>
<dbReference type="SUPFAM" id="SSF57756">
    <property type="entry name" value="Retrovirus zinc finger-like domains"/>
    <property type="match status" value="4"/>
</dbReference>
<gene>
    <name evidence="5" type="ORF">RSOLAG1IB_05536</name>
</gene>
<evidence type="ECO:0000256" key="3">
    <source>
        <dbReference type="SAM" id="MobiDB-lite"/>
    </source>
</evidence>
<dbReference type="Proteomes" id="UP000059188">
    <property type="component" value="Unassembled WGS sequence"/>
</dbReference>
<feature type="compositionally biased region" description="Low complexity" evidence="3">
    <location>
        <begin position="198"/>
        <end position="212"/>
    </location>
</feature>
<dbReference type="Pfam" id="PF00098">
    <property type="entry name" value="zf-CCHC"/>
    <property type="match status" value="6"/>
</dbReference>
<dbReference type="SMART" id="SM00343">
    <property type="entry name" value="ZnF_C2HC"/>
    <property type="match status" value="6"/>
</dbReference>
<feature type="region of interest" description="Disordered" evidence="3">
    <location>
        <begin position="102"/>
        <end position="126"/>
    </location>
</feature>
<proteinExistence type="predicted"/>
<organism evidence="5 6">
    <name type="scientific">Thanatephorus cucumeris (strain AG1-IB / isolate 7/3/14)</name>
    <name type="common">Lettuce bottom rot fungus</name>
    <name type="synonym">Rhizoctonia solani</name>
    <dbReference type="NCBI Taxonomy" id="1108050"/>
    <lineage>
        <taxon>Eukaryota</taxon>
        <taxon>Fungi</taxon>
        <taxon>Dikarya</taxon>
        <taxon>Basidiomycota</taxon>
        <taxon>Agaricomycotina</taxon>
        <taxon>Agaricomycetes</taxon>
        <taxon>Cantharellales</taxon>
        <taxon>Ceratobasidiaceae</taxon>
        <taxon>Rhizoctonia</taxon>
        <taxon>Rhizoctonia solani AG-1</taxon>
    </lineage>
</organism>
<feature type="domain" description="CCHC-type" evidence="4">
    <location>
        <begin position="287"/>
        <end position="302"/>
    </location>
</feature>
<dbReference type="EMBL" id="LN679108">
    <property type="protein sequence ID" value="CEL63774.1"/>
    <property type="molecule type" value="Genomic_DNA"/>
</dbReference>
<protein>
    <submittedName>
        <fullName evidence="5">Zinc finger protein GIS2</fullName>
    </submittedName>
</protein>
<dbReference type="STRING" id="1108050.A0A0B7G3S8"/>
<dbReference type="InterPro" id="IPR051714">
    <property type="entry name" value="Znf_CCHC_NABP"/>
</dbReference>
<sequence>MLILAIFFGVRHRRRRSNGQTASTTETSTENEKQREKCDEVNEPPPPCPYSTHAVAYPAATFQGAQKDSDTVPYQTNALTNLSIPQRSFDGSQAYPVQSNYSDITTHAPRPQAHRTGSSIVRGLDPNSSGLPCMSCAQHHRPDTSRSGTMVSLGLPQEEHDIYDSRQCVAPSSPPLPPGAMPPLPSPTLETYENQFMSLSPPESPKSPGGSSMRRWIMSPLSRSGTTRTALPPYEQPGEGVQGRVSEKKEKEKEKDESALAASVYAFITRGCVRIVEMSFGGPRKGCFKCGNLGHIAEACPSEMRLCYNCRQPGHESVNCPSPRSTQAKQCYMCGGVGHIQVDCPNNLRPSGGSGGSAASQKCYNCGRPGHIARVCPSAAGGLGGHSAAGGGFRGGFGRGGGAANGTVKCFRCQGPNHYARDCMAAPGTTALDSKPKTCYKCHKEGHIARECPEGAEYAT</sequence>
<reference evidence="5 6" key="1">
    <citation type="submission" date="2014-11" db="EMBL/GenBank/DDBJ databases">
        <authorList>
            <person name="Wibberg Daniel"/>
        </authorList>
    </citation>
    <scope>NUCLEOTIDE SEQUENCE [LARGE SCALE GENOMIC DNA]</scope>
    <source>
        <strain evidence="5">Rhizoctonia solani AG1-IB 7/3/14</strain>
    </source>
</reference>
<dbReference type="Gene3D" id="4.10.60.10">
    <property type="entry name" value="Zinc finger, CCHC-type"/>
    <property type="match status" value="4"/>
</dbReference>
<dbReference type="GO" id="GO:0003676">
    <property type="term" value="F:nucleic acid binding"/>
    <property type="evidence" value="ECO:0007669"/>
    <property type="project" value="InterPro"/>
</dbReference>
<dbReference type="PROSITE" id="PS50158">
    <property type="entry name" value="ZF_CCHC"/>
    <property type="match status" value="6"/>
</dbReference>
<feature type="region of interest" description="Disordered" evidence="3">
    <location>
        <begin position="14"/>
        <end position="44"/>
    </location>
</feature>
<dbReference type="FunFam" id="4.10.60.10:FF:000085">
    <property type="entry name" value="Zinc knuckle nucleic acid binding protein, putative"/>
    <property type="match status" value="1"/>
</dbReference>
<dbReference type="GO" id="GO:0008270">
    <property type="term" value="F:zinc ion binding"/>
    <property type="evidence" value="ECO:0007669"/>
    <property type="project" value="UniProtKB-KW"/>
</dbReference>
<accession>A0A0B7G3S8</accession>
<dbReference type="PANTHER" id="PTHR23002">
    <property type="entry name" value="ZINC FINGER CCHC DOMAIN CONTAINING PROTEIN"/>
    <property type="match status" value="1"/>
</dbReference>
<feature type="region of interest" description="Disordered" evidence="3">
    <location>
        <begin position="223"/>
        <end position="256"/>
    </location>
</feature>
<dbReference type="InterPro" id="IPR036875">
    <property type="entry name" value="Znf_CCHC_sf"/>
</dbReference>
<keyword evidence="1" id="KW-0507">mRNA processing</keyword>
<keyword evidence="2" id="KW-0479">Metal-binding</keyword>
<feature type="region of interest" description="Disordered" evidence="3">
    <location>
        <begin position="132"/>
        <end position="151"/>
    </location>
</feature>
<feature type="region of interest" description="Disordered" evidence="3">
    <location>
        <begin position="197"/>
        <end position="216"/>
    </location>
</feature>
<evidence type="ECO:0000256" key="2">
    <source>
        <dbReference type="PROSITE-ProRule" id="PRU00047"/>
    </source>
</evidence>
<evidence type="ECO:0000256" key="1">
    <source>
        <dbReference type="ARBA" id="ARBA00022664"/>
    </source>
</evidence>
<keyword evidence="2" id="KW-0863">Zinc-finger</keyword>
<dbReference type="OrthoDB" id="3341596at2759"/>